<dbReference type="InterPro" id="IPR035979">
    <property type="entry name" value="RBD_domain_sf"/>
</dbReference>
<evidence type="ECO:0000313" key="5">
    <source>
        <dbReference type="EMBL" id="KAG5648780.1"/>
    </source>
</evidence>
<feature type="compositionally biased region" description="Polar residues" evidence="3">
    <location>
        <begin position="925"/>
        <end position="936"/>
    </location>
</feature>
<comment type="caution">
    <text evidence="5">The sequence shown here is derived from an EMBL/GenBank/DDBJ whole genome shotgun (WGS) entry which is preliminary data.</text>
</comment>
<name>A0A9P7KHG4_9AGAR</name>
<feature type="compositionally biased region" description="Low complexity" evidence="3">
    <location>
        <begin position="42"/>
        <end position="55"/>
    </location>
</feature>
<protein>
    <recommendedName>
        <fullName evidence="4">RRM domain-containing protein</fullName>
    </recommendedName>
</protein>
<proteinExistence type="predicted"/>
<dbReference type="GO" id="GO:0003723">
    <property type="term" value="F:RNA binding"/>
    <property type="evidence" value="ECO:0007669"/>
    <property type="project" value="UniProtKB-UniRule"/>
</dbReference>
<sequence length="985" mass="104812">MYGHQNNTYGSPLADHTIHPDYATEHDSRKFQQQQQHKLDGFNNNFRSNNNNFNQFPPPTRPRHQTARSGLPSSNQFRDTQSYFPTSASDIFPPPSMTSPVQSHIPPNFEPRSSYDYTGGQMNLNGLGPKPYMDLYTSGNVHPSHQVNGNKVHHQQQQQAQHGAYSAQYSNGPLLSSQTPYGPHVSAAPASSSVINGTNPATTPGGPPGLGPPTNASNTNTSNSSANAEEISTIFVVGFPEDMQEREFQNMFTFSPDFEAATLKIPNKEYTAYGGIGGGPGGSTGLRNGYSTYGGPNDPYNLVTVNQGGVVVDGGRDGTMTSWPANVAGDDPGMFIGSTISGGNPGINMPPRKQIIGFAKFKTRDAALQARDGLQGRRVDIDKGAVLKAEMAKKNLHTKRGVGPVPGGTPAGPASAPGAAGTGTLGTVLGGGPESYTETIGARERELGALGAMGLGNGRLSQWRDQTQQHDYPHSSGPNGISAPDREEEDRRGVSVLNAMGLGTFGTRGPRERAEEDERERRRKEKEVMRLRAPNSTAYDAFYSVPAGPAPQSSSHHSGAGLLSPADEPASGTSPMGANGFGGRAQHDELPGPWDNVRRKGNIPRASSQRSTSPPLQPNGGFDIPPRSFSPEHHQIFERPRHDPQYNAHASSESSSSSVVGGPRSVGQSDGHATDAELSRALGGLDVNTDGGKTSPQLPSPASGASSRNGVDQNPPINTLYVGNLPTSPPPSGFPQDYLEDSLRELFSSRIGFRRLCFRQKSNGPMCFVEFEDVTHATRALNDLYGNTLKGLVKGGIRLSYSKNPLGVRTPTSAGNGPSLQQQQQMQGNNNINTGPNPSYTSNVAEFQPKSDDQLRSAPVMLRRDMAPASPPPPHQSFPADLLASSPPPPRFFSSSPSAFGASSGSTHMTGSNAYMPRFPYGIPSTSHAQPSSTFSPFGLESTPPLHSTIPDHQMNSDGHLSSSHSQHFHNNFAPASNLEAARAG</sequence>
<dbReference type="Gene3D" id="3.30.70.330">
    <property type="match status" value="2"/>
</dbReference>
<feature type="compositionally biased region" description="Gly residues" evidence="3">
    <location>
        <begin position="420"/>
        <end position="431"/>
    </location>
</feature>
<feature type="compositionally biased region" description="Low complexity" evidence="3">
    <location>
        <begin position="145"/>
        <end position="170"/>
    </location>
</feature>
<feature type="compositionally biased region" description="Low complexity" evidence="3">
    <location>
        <begin position="651"/>
        <end position="669"/>
    </location>
</feature>
<dbReference type="OrthoDB" id="431169at2759"/>
<feature type="compositionally biased region" description="Polar residues" evidence="3">
    <location>
        <begin position="171"/>
        <end position="180"/>
    </location>
</feature>
<feature type="compositionally biased region" description="Basic and acidic residues" evidence="3">
    <location>
        <begin position="509"/>
        <end position="530"/>
    </location>
</feature>
<feature type="region of interest" description="Disordered" evidence="3">
    <location>
        <begin position="925"/>
        <end position="985"/>
    </location>
</feature>
<dbReference type="FunFam" id="3.30.70.330:FF:000428">
    <property type="entry name" value="Related to WHI3-involved in regulation of cell size"/>
    <property type="match status" value="1"/>
</dbReference>
<keyword evidence="1 2" id="KW-0694">RNA-binding</keyword>
<gene>
    <name evidence="5" type="ORF">DXG03_000129</name>
</gene>
<feature type="region of interest" description="Disordered" evidence="3">
    <location>
        <begin position="465"/>
        <end position="631"/>
    </location>
</feature>
<feature type="region of interest" description="Disordered" evidence="3">
    <location>
        <begin position="804"/>
        <end position="845"/>
    </location>
</feature>
<organism evidence="5 6">
    <name type="scientific">Asterophora parasitica</name>
    <dbReference type="NCBI Taxonomy" id="117018"/>
    <lineage>
        <taxon>Eukaryota</taxon>
        <taxon>Fungi</taxon>
        <taxon>Dikarya</taxon>
        <taxon>Basidiomycota</taxon>
        <taxon>Agaricomycotina</taxon>
        <taxon>Agaricomycetes</taxon>
        <taxon>Agaricomycetidae</taxon>
        <taxon>Agaricales</taxon>
        <taxon>Tricholomatineae</taxon>
        <taxon>Lyophyllaceae</taxon>
        <taxon>Asterophora</taxon>
    </lineage>
</organism>
<evidence type="ECO:0000259" key="4">
    <source>
        <dbReference type="PROSITE" id="PS50102"/>
    </source>
</evidence>
<dbReference type="SUPFAM" id="SSF54928">
    <property type="entry name" value="RNA-binding domain, RBD"/>
    <property type="match status" value="1"/>
</dbReference>
<feature type="compositionally biased region" description="Low complexity" evidence="3">
    <location>
        <begin position="212"/>
        <end position="227"/>
    </location>
</feature>
<evidence type="ECO:0000256" key="3">
    <source>
        <dbReference type="SAM" id="MobiDB-lite"/>
    </source>
</evidence>
<feature type="compositionally biased region" description="Low complexity" evidence="3">
    <location>
        <begin position="553"/>
        <end position="564"/>
    </location>
</feature>
<dbReference type="EMBL" id="JABCKV010000001">
    <property type="protein sequence ID" value="KAG5648780.1"/>
    <property type="molecule type" value="Genomic_DNA"/>
</dbReference>
<feature type="region of interest" description="Disordered" evidence="3">
    <location>
        <begin position="864"/>
        <end position="907"/>
    </location>
</feature>
<feature type="compositionally biased region" description="Low complexity" evidence="3">
    <location>
        <begin position="892"/>
        <end position="906"/>
    </location>
</feature>
<reference evidence="5" key="1">
    <citation type="submission" date="2020-07" db="EMBL/GenBank/DDBJ databases">
        <authorList>
            <person name="Nieuwenhuis M."/>
            <person name="Van De Peppel L.J.J."/>
        </authorList>
    </citation>
    <scope>NUCLEOTIDE SEQUENCE</scope>
    <source>
        <strain evidence="5">AP01</strain>
        <tissue evidence="5">Mycelium</tissue>
    </source>
</reference>
<feature type="region of interest" description="Disordered" evidence="3">
    <location>
        <begin position="140"/>
        <end position="227"/>
    </location>
</feature>
<feature type="compositionally biased region" description="Polar residues" evidence="3">
    <location>
        <begin position="67"/>
        <end position="81"/>
    </location>
</feature>
<dbReference type="InterPro" id="IPR000504">
    <property type="entry name" value="RRM_dom"/>
</dbReference>
<evidence type="ECO:0000313" key="6">
    <source>
        <dbReference type="Proteomes" id="UP000775547"/>
    </source>
</evidence>
<accession>A0A9P7KHG4</accession>
<feature type="region of interest" description="Disordered" evidence="3">
    <location>
        <begin position="398"/>
        <end position="431"/>
    </location>
</feature>
<feature type="region of interest" description="Disordered" evidence="3">
    <location>
        <begin position="41"/>
        <end position="81"/>
    </location>
</feature>
<feature type="compositionally biased region" description="Polar residues" evidence="3">
    <location>
        <begin position="703"/>
        <end position="717"/>
    </location>
</feature>
<dbReference type="Pfam" id="PF00076">
    <property type="entry name" value="RRM_1"/>
    <property type="match status" value="1"/>
</dbReference>
<dbReference type="PROSITE" id="PS50102">
    <property type="entry name" value="RRM"/>
    <property type="match status" value="1"/>
</dbReference>
<evidence type="ECO:0000256" key="1">
    <source>
        <dbReference type="ARBA" id="ARBA00022884"/>
    </source>
</evidence>
<reference evidence="5" key="2">
    <citation type="submission" date="2021-10" db="EMBL/GenBank/DDBJ databases">
        <title>Phylogenomics reveals ancestral predisposition of the termite-cultivated fungus Termitomyces towards a domesticated lifestyle.</title>
        <authorList>
            <person name="Auxier B."/>
            <person name="Grum-Grzhimaylo A."/>
            <person name="Cardenas M.E."/>
            <person name="Lodge J.D."/>
            <person name="Laessoe T."/>
            <person name="Pedersen O."/>
            <person name="Smith M.E."/>
            <person name="Kuyper T.W."/>
            <person name="Franco-Molano E.A."/>
            <person name="Baroni T.J."/>
            <person name="Aanen D.K."/>
        </authorList>
    </citation>
    <scope>NUCLEOTIDE SEQUENCE</scope>
    <source>
        <strain evidence="5">AP01</strain>
        <tissue evidence="5">Mycelium</tissue>
    </source>
</reference>
<feature type="compositionally biased region" description="Low complexity" evidence="3">
    <location>
        <begin position="815"/>
        <end position="835"/>
    </location>
</feature>
<dbReference type="SMART" id="SM00360">
    <property type="entry name" value="RRM"/>
    <property type="match status" value="2"/>
</dbReference>
<feature type="compositionally biased region" description="Low complexity" evidence="3">
    <location>
        <begin position="960"/>
        <end position="970"/>
    </location>
</feature>
<dbReference type="InterPro" id="IPR012677">
    <property type="entry name" value="Nucleotide-bd_a/b_plait_sf"/>
</dbReference>
<feature type="compositionally biased region" description="Low complexity" evidence="3">
    <location>
        <begin position="186"/>
        <end position="204"/>
    </location>
</feature>
<feature type="compositionally biased region" description="Polar residues" evidence="3">
    <location>
        <begin position="836"/>
        <end position="845"/>
    </location>
</feature>
<dbReference type="PANTHER" id="PTHR10501">
    <property type="entry name" value="U1 SMALL NUCLEAR RIBONUCLEOPROTEIN A/U2 SMALL NUCLEAR RIBONUCLEOPROTEIN B"/>
    <property type="match status" value="1"/>
</dbReference>
<dbReference type="AlphaFoldDB" id="A0A9P7KHG4"/>
<feature type="compositionally biased region" description="Polar residues" evidence="3">
    <location>
        <begin position="605"/>
        <end position="614"/>
    </location>
</feature>
<keyword evidence="6" id="KW-1185">Reference proteome</keyword>
<dbReference type="Proteomes" id="UP000775547">
    <property type="component" value="Unassembled WGS sequence"/>
</dbReference>
<evidence type="ECO:0000256" key="2">
    <source>
        <dbReference type="PROSITE-ProRule" id="PRU00176"/>
    </source>
</evidence>
<feature type="region of interest" description="Disordered" evidence="3">
    <location>
        <begin position="644"/>
        <end position="734"/>
    </location>
</feature>
<feature type="domain" description="RRM" evidence="4">
    <location>
        <begin position="718"/>
        <end position="804"/>
    </location>
</feature>